<reference evidence="7" key="1">
    <citation type="submission" date="2009-03" db="EMBL/GenBank/DDBJ databases">
        <title>Caligus rogercresseyi ESTs and full-length cDNAs.</title>
        <authorList>
            <person name="Yasuike M."/>
            <person name="von Schalburg K."/>
            <person name="Cooper G."/>
            <person name="Leong J."/>
            <person name="Jones S.R.M."/>
            <person name="Koop B.F."/>
        </authorList>
    </citation>
    <scope>NUCLEOTIDE SEQUENCE</scope>
    <source>
        <tissue evidence="7">Whole tissue</tissue>
    </source>
</reference>
<evidence type="ECO:0000256" key="1">
    <source>
        <dbReference type="ARBA" id="ARBA00022723"/>
    </source>
</evidence>
<dbReference type="GO" id="GO:0008270">
    <property type="term" value="F:zinc ion binding"/>
    <property type="evidence" value="ECO:0007669"/>
    <property type="project" value="UniProtKB-KW"/>
</dbReference>
<sequence>MTDSRLEEPESLLDLGFLESDVPSWTLASRFFHSKVGGLPPWLAREDIPNDLECGVCEDRLVFLLQVYAPIEEDPSAFHRSLYVFMCRKPSCHASPDTSQTFRVLRSQLPRSNPFYPFDPPLLSSNWRQDLSQERHLQLCRLCGAGASNKTCSGCKEAKYCSKEHQTADWKSGSHKAECQSPSKSVPLISLYAPTYLLPEYELLMESGDEDSLSEEEEDSEDEEDVNVEAEIVKAEALSNKNLSAEEISKALGFEMKEDKVFDKFQRCVKNAPDQVVRYSRGFEPLWISSEGRPNSIPDCELCGSSRKFEFQIMPQLLGSLQLGEETLGEDSVDWGILGIYTCSVSCSEGKAYKTEYLFRQNPDNKKDKNETHN</sequence>
<dbReference type="Pfam" id="PF04194">
    <property type="entry name" value="PDCD2_C"/>
    <property type="match status" value="1"/>
</dbReference>
<dbReference type="SUPFAM" id="SSF144232">
    <property type="entry name" value="HIT/MYND zinc finger-like"/>
    <property type="match status" value="1"/>
</dbReference>
<dbReference type="EMBL" id="BT076343">
    <property type="protein sequence ID" value="ACO10767.1"/>
    <property type="molecule type" value="mRNA"/>
</dbReference>
<protein>
    <submittedName>
        <fullName evidence="7">Programmed cell death protein 2</fullName>
    </submittedName>
</protein>
<evidence type="ECO:0000259" key="6">
    <source>
        <dbReference type="PROSITE" id="PS50865"/>
    </source>
</evidence>
<dbReference type="InterPro" id="IPR002893">
    <property type="entry name" value="Znf_MYND"/>
</dbReference>
<dbReference type="PANTHER" id="PTHR12298">
    <property type="entry name" value="PCDC2 PROGRAMMED CELL DEATH PROTEIN 2 -RELATED"/>
    <property type="match status" value="1"/>
</dbReference>
<keyword evidence="3" id="KW-0862">Zinc</keyword>
<dbReference type="PROSITE" id="PS50865">
    <property type="entry name" value="ZF_MYND_2"/>
    <property type="match status" value="1"/>
</dbReference>
<proteinExistence type="evidence at transcript level"/>
<organism evidence="7">
    <name type="scientific">Caligus rogercresseyi</name>
    <name type="common">Sea louse</name>
    <dbReference type="NCBI Taxonomy" id="217165"/>
    <lineage>
        <taxon>Eukaryota</taxon>
        <taxon>Metazoa</taxon>
        <taxon>Ecdysozoa</taxon>
        <taxon>Arthropoda</taxon>
        <taxon>Crustacea</taxon>
        <taxon>Multicrustacea</taxon>
        <taxon>Hexanauplia</taxon>
        <taxon>Copepoda</taxon>
        <taxon>Siphonostomatoida</taxon>
        <taxon>Caligidae</taxon>
        <taxon>Caligus</taxon>
    </lineage>
</organism>
<feature type="region of interest" description="Disordered" evidence="5">
    <location>
        <begin position="207"/>
        <end position="226"/>
    </location>
</feature>
<dbReference type="AlphaFoldDB" id="C1BP14"/>
<gene>
    <name evidence="7" type="primary">PDCD2</name>
</gene>
<accession>C1BP14</accession>
<dbReference type="Pfam" id="PF01753">
    <property type="entry name" value="zf-MYND"/>
    <property type="match status" value="1"/>
</dbReference>
<dbReference type="GO" id="GO:0005737">
    <property type="term" value="C:cytoplasm"/>
    <property type="evidence" value="ECO:0007669"/>
    <property type="project" value="InterPro"/>
</dbReference>
<feature type="domain" description="MYND-type" evidence="6">
    <location>
        <begin position="140"/>
        <end position="179"/>
    </location>
</feature>
<dbReference type="GO" id="GO:0005634">
    <property type="term" value="C:nucleus"/>
    <property type="evidence" value="ECO:0007669"/>
    <property type="project" value="TreeGrafter"/>
</dbReference>
<dbReference type="PANTHER" id="PTHR12298:SF4">
    <property type="entry name" value="PROGRAMMED CELL DEATH PROTEIN 2"/>
    <property type="match status" value="1"/>
</dbReference>
<keyword evidence="2 4" id="KW-0863">Zinc-finger</keyword>
<name>C1BP14_CALRO</name>
<evidence type="ECO:0000256" key="3">
    <source>
        <dbReference type="ARBA" id="ARBA00022833"/>
    </source>
</evidence>
<evidence type="ECO:0000256" key="4">
    <source>
        <dbReference type="PROSITE-ProRule" id="PRU00134"/>
    </source>
</evidence>
<evidence type="ECO:0000256" key="2">
    <source>
        <dbReference type="ARBA" id="ARBA00022771"/>
    </source>
</evidence>
<evidence type="ECO:0000313" key="7">
    <source>
        <dbReference type="EMBL" id="ACO10767.1"/>
    </source>
</evidence>
<dbReference type="InterPro" id="IPR007320">
    <property type="entry name" value="PDCD2_C"/>
</dbReference>
<keyword evidence="1" id="KW-0479">Metal-binding</keyword>
<dbReference type="Gene3D" id="6.10.140.2220">
    <property type="match status" value="1"/>
</dbReference>
<evidence type="ECO:0000256" key="5">
    <source>
        <dbReference type="SAM" id="MobiDB-lite"/>
    </source>
</evidence>